<comment type="function">
    <text evidence="1 6">Removes the N-terminal methionine from nascent proteins. The N-terminal methionine is often cleaved when the second residue in the primary sequence is small and uncharged (Met-Ala-, Cys, Gly, Pro, Ser, Thr, or Val). Requires deformylation of the N(alpha)-formylated initiator methionine before it can be hydrolyzed.</text>
</comment>
<protein>
    <recommendedName>
        <fullName evidence="6 7">Methionine aminopeptidase</fullName>
        <shortName evidence="6">MAP</shortName>
        <shortName evidence="6">MetAP</shortName>
        <ecNumber evidence="6 7">3.4.11.18</ecNumber>
    </recommendedName>
    <alternativeName>
        <fullName evidence="6">Peptidase M</fullName>
    </alternativeName>
</protein>
<feature type="binding site" evidence="6">
    <location>
        <position position="77"/>
    </location>
    <ligand>
        <name>substrate</name>
    </ligand>
</feature>
<evidence type="ECO:0000256" key="2">
    <source>
        <dbReference type="ARBA" id="ARBA00022438"/>
    </source>
</evidence>
<dbReference type="Pfam" id="PF00557">
    <property type="entry name" value="Peptidase_M24"/>
    <property type="match status" value="1"/>
</dbReference>
<dbReference type="InterPro" id="IPR001714">
    <property type="entry name" value="Pept_M24_MAP"/>
</dbReference>
<sequence>MAYIKNENEIKLISKACEILAEVKQILFENIRPGVSLKALDAIAFEEIKKRGAEPNFLNYHGFPASICASVNEELIHGIPSEYVLKEGDVLKIDAGCKYQGYHSDSAFTKIVGVGAPQDIKLVEVAKGAFNQGIKAIKPGATIGDISYAIGRYIRKQGYFTPLEFTGHGIGTSLHEDPNIPNYGIKGTGPKLKDGMVICIEPMILQDSPKIKIAKDGWTVISVANKNAAHYEHTILIKNGKPVILTKGI</sequence>
<dbReference type="PRINTS" id="PR00599">
    <property type="entry name" value="MAPEPTIDASE"/>
</dbReference>
<reference evidence="9" key="1">
    <citation type="submission" date="2023-05" db="EMBL/GenBank/DDBJ databases">
        <title>Mycoplasma phocimorsus sp. nov., isolated from Scandinavian patients with seal finger or septic arthritis after contact with seals.</title>
        <authorList>
            <person name="Skafte-Holm A."/>
            <person name="Pedersen T.R."/>
            <person name="Froelund M."/>
            <person name="Stegger M."/>
            <person name="Qvortrup K."/>
            <person name="Michaels D.L."/>
            <person name="Brown D.R."/>
            <person name="Jensen J.S."/>
        </authorList>
    </citation>
    <scope>NUCLEOTIDE SEQUENCE</scope>
    <source>
        <strain evidence="9">M5725</strain>
    </source>
</reference>
<dbReference type="GO" id="GO:0004239">
    <property type="term" value="F:initiator methionyl aminopeptidase activity"/>
    <property type="evidence" value="ECO:0007669"/>
    <property type="project" value="UniProtKB-UniRule"/>
</dbReference>
<feature type="binding site" evidence="6">
    <location>
        <position position="232"/>
    </location>
    <ligand>
        <name>a divalent metal cation</name>
        <dbReference type="ChEBI" id="CHEBI:60240"/>
        <label>2</label>
        <note>catalytic</note>
    </ligand>
</feature>
<dbReference type="EC" id="3.4.11.18" evidence="6 7"/>
<dbReference type="SUPFAM" id="SSF55920">
    <property type="entry name" value="Creatinase/aminopeptidase"/>
    <property type="match status" value="1"/>
</dbReference>
<keyword evidence="10" id="KW-1185">Reference proteome</keyword>
<feature type="binding site" evidence="6">
    <location>
        <position position="94"/>
    </location>
    <ligand>
        <name>a divalent metal cation</name>
        <dbReference type="ChEBI" id="CHEBI:60240"/>
        <label>1</label>
    </ligand>
</feature>
<organism evidence="9 10">
    <name type="scientific">Mycoplasma phocimorsus</name>
    <dbReference type="NCBI Taxonomy" id="3045839"/>
    <lineage>
        <taxon>Bacteria</taxon>
        <taxon>Bacillati</taxon>
        <taxon>Mycoplasmatota</taxon>
        <taxon>Mollicutes</taxon>
        <taxon>Mycoplasmataceae</taxon>
        <taxon>Mycoplasma</taxon>
    </lineage>
</organism>
<dbReference type="GO" id="GO:0005829">
    <property type="term" value="C:cytosol"/>
    <property type="evidence" value="ECO:0007669"/>
    <property type="project" value="TreeGrafter"/>
</dbReference>
<feature type="binding site" evidence="6">
    <location>
        <position position="201"/>
    </location>
    <ligand>
        <name>a divalent metal cation</name>
        <dbReference type="ChEBI" id="CHEBI:60240"/>
        <label>2</label>
        <note>catalytic</note>
    </ligand>
</feature>
<keyword evidence="5 6" id="KW-0378">Hydrolase</keyword>
<evidence type="ECO:0000313" key="10">
    <source>
        <dbReference type="Proteomes" id="UP001224428"/>
    </source>
</evidence>
<dbReference type="GO" id="GO:0070006">
    <property type="term" value="F:metalloaminopeptidase activity"/>
    <property type="evidence" value="ECO:0007669"/>
    <property type="project" value="UniProtKB-UniRule"/>
</dbReference>
<dbReference type="PANTHER" id="PTHR43330:SF27">
    <property type="entry name" value="METHIONINE AMINOPEPTIDASE"/>
    <property type="match status" value="1"/>
</dbReference>
<feature type="binding site" evidence="6">
    <location>
        <position position="105"/>
    </location>
    <ligand>
        <name>a divalent metal cation</name>
        <dbReference type="ChEBI" id="CHEBI:60240"/>
        <label>2</label>
        <note>catalytic</note>
    </ligand>
</feature>
<dbReference type="PROSITE" id="PS00680">
    <property type="entry name" value="MAP_1"/>
    <property type="match status" value="1"/>
</dbReference>
<evidence type="ECO:0000256" key="1">
    <source>
        <dbReference type="ARBA" id="ARBA00002521"/>
    </source>
</evidence>
<keyword evidence="2 6" id="KW-0031">Aminopeptidase</keyword>
<dbReference type="EMBL" id="JASDDP010000016">
    <property type="protein sequence ID" value="MDJ1645807.1"/>
    <property type="molecule type" value="Genomic_DNA"/>
</dbReference>
<dbReference type="PANTHER" id="PTHR43330">
    <property type="entry name" value="METHIONINE AMINOPEPTIDASE"/>
    <property type="match status" value="1"/>
</dbReference>
<dbReference type="InterPro" id="IPR002467">
    <property type="entry name" value="Pept_M24A_MAP1"/>
</dbReference>
<evidence type="ECO:0000313" key="9">
    <source>
        <dbReference type="EMBL" id="MDJ1645807.1"/>
    </source>
</evidence>
<comment type="caution">
    <text evidence="9">The sequence shown here is derived from an EMBL/GenBank/DDBJ whole genome shotgun (WGS) entry which is preliminary data.</text>
</comment>
<dbReference type="RefSeq" id="WP_283823653.1">
    <property type="nucleotide sequence ID" value="NZ_JASDAY010000022.1"/>
</dbReference>
<keyword evidence="4 6" id="KW-0479">Metal-binding</keyword>
<comment type="similarity">
    <text evidence="6">Belongs to the peptidase M24A family. Methionine aminopeptidase type 1 subfamily.</text>
</comment>
<feature type="domain" description="Peptidase M24" evidence="8">
    <location>
        <begin position="12"/>
        <end position="238"/>
    </location>
</feature>
<proteinExistence type="inferred from homology"/>
<gene>
    <name evidence="6 9" type="primary">map</name>
    <name evidence="9" type="ORF">QLQ80_01730</name>
</gene>
<dbReference type="HAMAP" id="MF_01974">
    <property type="entry name" value="MetAP_1"/>
    <property type="match status" value="1"/>
</dbReference>
<name>A0AAJ1UWN2_9MOLU</name>
<evidence type="ECO:0000256" key="5">
    <source>
        <dbReference type="ARBA" id="ARBA00022801"/>
    </source>
</evidence>
<evidence type="ECO:0000259" key="8">
    <source>
        <dbReference type="Pfam" id="PF00557"/>
    </source>
</evidence>
<evidence type="ECO:0000256" key="3">
    <source>
        <dbReference type="ARBA" id="ARBA00022670"/>
    </source>
</evidence>
<comment type="cofactor">
    <cofactor evidence="6">
        <name>Co(2+)</name>
        <dbReference type="ChEBI" id="CHEBI:48828"/>
    </cofactor>
    <cofactor evidence="6">
        <name>Zn(2+)</name>
        <dbReference type="ChEBI" id="CHEBI:29105"/>
    </cofactor>
    <cofactor evidence="6">
        <name>Mn(2+)</name>
        <dbReference type="ChEBI" id="CHEBI:29035"/>
    </cofactor>
    <cofactor evidence="6">
        <name>Fe(2+)</name>
        <dbReference type="ChEBI" id="CHEBI:29033"/>
    </cofactor>
    <text evidence="6">Binds 2 divalent metal cations per subunit. Has a high-affinity and a low affinity metal-binding site. The true nature of the physiological cofactor is under debate. The enzyme is active with cobalt, zinc, manganese or divalent iron ions. Most likely, methionine aminopeptidases function as mononuclear Fe(2+)-metalloproteases under physiological conditions, and the catalytically relevant metal-binding site has been assigned to the histidine-containing high-affinity site.</text>
</comment>
<dbReference type="GO" id="GO:0006508">
    <property type="term" value="P:proteolysis"/>
    <property type="evidence" value="ECO:0007669"/>
    <property type="project" value="UniProtKB-KW"/>
</dbReference>
<comment type="catalytic activity">
    <reaction evidence="6 7">
        <text>Release of N-terminal amino acids, preferentially methionine, from peptides and arylamides.</text>
        <dbReference type="EC" id="3.4.11.18"/>
    </reaction>
</comment>
<dbReference type="Gene3D" id="3.90.230.10">
    <property type="entry name" value="Creatinase/methionine aminopeptidase superfamily"/>
    <property type="match status" value="1"/>
</dbReference>
<dbReference type="InterPro" id="IPR000994">
    <property type="entry name" value="Pept_M24"/>
</dbReference>
<keyword evidence="3 6" id="KW-0645">Protease</keyword>
<accession>A0AAJ1UWN2</accession>
<evidence type="ECO:0000256" key="7">
    <source>
        <dbReference type="RuleBase" id="RU003653"/>
    </source>
</evidence>
<comment type="subunit">
    <text evidence="6">Monomer.</text>
</comment>
<dbReference type="GO" id="GO:0046872">
    <property type="term" value="F:metal ion binding"/>
    <property type="evidence" value="ECO:0007669"/>
    <property type="project" value="UniProtKB-UniRule"/>
</dbReference>
<feature type="binding site" evidence="6">
    <location>
        <position position="175"/>
    </location>
    <ligand>
        <name>substrate</name>
    </ligand>
</feature>
<dbReference type="AlphaFoldDB" id="A0AAJ1UWN2"/>
<dbReference type="NCBIfam" id="TIGR00500">
    <property type="entry name" value="met_pdase_I"/>
    <property type="match status" value="1"/>
</dbReference>
<feature type="binding site" evidence="6">
    <location>
        <position position="232"/>
    </location>
    <ligand>
        <name>a divalent metal cation</name>
        <dbReference type="ChEBI" id="CHEBI:60240"/>
        <label>1</label>
    </ligand>
</feature>
<dbReference type="CDD" id="cd01086">
    <property type="entry name" value="MetAP1"/>
    <property type="match status" value="1"/>
</dbReference>
<feature type="binding site" evidence="6">
    <location>
        <position position="168"/>
    </location>
    <ligand>
        <name>a divalent metal cation</name>
        <dbReference type="ChEBI" id="CHEBI:60240"/>
        <label>2</label>
        <note>catalytic</note>
    </ligand>
</feature>
<dbReference type="InterPro" id="IPR036005">
    <property type="entry name" value="Creatinase/aminopeptidase-like"/>
</dbReference>
<evidence type="ECO:0000256" key="6">
    <source>
        <dbReference type="HAMAP-Rule" id="MF_01974"/>
    </source>
</evidence>
<evidence type="ECO:0000256" key="4">
    <source>
        <dbReference type="ARBA" id="ARBA00022723"/>
    </source>
</evidence>
<dbReference type="Proteomes" id="UP001224428">
    <property type="component" value="Unassembled WGS sequence"/>
</dbReference>
<feature type="binding site" evidence="6">
    <location>
        <position position="105"/>
    </location>
    <ligand>
        <name>a divalent metal cation</name>
        <dbReference type="ChEBI" id="CHEBI:60240"/>
        <label>1</label>
    </ligand>
</feature>